<dbReference type="EMBL" id="JAABOA010002243">
    <property type="protein sequence ID" value="KAF9580161.1"/>
    <property type="molecule type" value="Genomic_DNA"/>
</dbReference>
<accession>A0A9P6FSV8</accession>
<gene>
    <name evidence="1" type="ORF">BGW38_003305</name>
</gene>
<protein>
    <recommendedName>
        <fullName evidence="3">F-box domain-containing protein</fullName>
    </recommendedName>
</protein>
<reference evidence="1" key="1">
    <citation type="journal article" date="2020" name="Fungal Divers.">
        <title>Resolving the Mortierellaceae phylogeny through synthesis of multi-gene phylogenetics and phylogenomics.</title>
        <authorList>
            <person name="Vandepol N."/>
            <person name="Liber J."/>
            <person name="Desiro A."/>
            <person name="Na H."/>
            <person name="Kennedy M."/>
            <person name="Barry K."/>
            <person name="Grigoriev I.V."/>
            <person name="Miller A.N."/>
            <person name="O'Donnell K."/>
            <person name="Stajich J.E."/>
            <person name="Bonito G."/>
        </authorList>
    </citation>
    <scope>NUCLEOTIDE SEQUENCE</scope>
    <source>
        <strain evidence="1">KOD1015</strain>
    </source>
</reference>
<dbReference type="AlphaFoldDB" id="A0A9P6FSV8"/>
<dbReference type="OrthoDB" id="2356384at2759"/>
<dbReference type="InterPro" id="IPR036047">
    <property type="entry name" value="F-box-like_dom_sf"/>
</dbReference>
<dbReference type="SUPFAM" id="SSF81383">
    <property type="entry name" value="F-box domain"/>
    <property type="match status" value="1"/>
</dbReference>
<name>A0A9P6FSV8_9FUNG</name>
<organism evidence="1 2">
    <name type="scientific">Lunasporangiospora selenospora</name>
    <dbReference type="NCBI Taxonomy" id="979761"/>
    <lineage>
        <taxon>Eukaryota</taxon>
        <taxon>Fungi</taxon>
        <taxon>Fungi incertae sedis</taxon>
        <taxon>Mucoromycota</taxon>
        <taxon>Mortierellomycotina</taxon>
        <taxon>Mortierellomycetes</taxon>
        <taxon>Mortierellales</taxon>
        <taxon>Mortierellaceae</taxon>
        <taxon>Lunasporangiospora</taxon>
    </lineage>
</organism>
<evidence type="ECO:0008006" key="3">
    <source>
        <dbReference type="Google" id="ProtNLM"/>
    </source>
</evidence>
<sequence>MVTVNDDVVLAVLVHCDIYTVVKCRAVSKRFKHVIDKELVLEKADFSALTFRQRRNVTDSVMTPAFTHIFRRASIICLDGTGISHYGVMKIVTNYTKDLHVERCPRVDLGRLIQAIAGYRWLTYDLDPVCLYTKNREARGMHDYDTITKPLREYNWAVVMMSNDCRCRYVKIEEYQGEYDIVPCHACDKDVTTDVTCSDCGHVTCTECQAKVCGMSKYDARFCKGCATEARCSVCHNEWCGRCNDVRVFQCYGCEASICSECQPLRLRCSVEEYRQYCAQCTSAMADKDIHWCCDAGEFSMEPAV</sequence>
<comment type="caution">
    <text evidence="1">The sequence shown here is derived from an EMBL/GenBank/DDBJ whole genome shotgun (WGS) entry which is preliminary data.</text>
</comment>
<evidence type="ECO:0000313" key="1">
    <source>
        <dbReference type="EMBL" id="KAF9580161.1"/>
    </source>
</evidence>
<dbReference type="Proteomes" id="UP000780801">
    <property type="component" value="Unassembled WGS sequence"/>
</dbReference>
<evidence type="ECO:0000313" key="2">
    <source>
        <dbReference type="Proteomes" id="UP000780801"/>
    </source>
</evidence>
<proteinExistence type="predicted"/>
<keyword evidence="2" id="KW-1185">Reference proteome</keyword>